<dbReference type="EMBL" id="JABBFO010000001">
    <property type="protein sequence ID" value="MBT0725889.1"/>
    <property type="molecule type" value="Genomic_DNA"/>
</dbReference>
<evidence type="ECO:0000313" key="4">
    <source>
        <dbReference type="Proteomes" id="UP000786875"/>
    </source>
</evidence>
<dbReference type="Proteomes" id="UP000786875">
    <property type="component" value="Unassembled WGS sequence"/>
</dbReference>
<evidence type="ECO:0000259" key="2">
    <source>
        <dbReference type="PROSITE" id="PS50164"/>
    </source>
</evidence>
<proteinExistence type="inferred from homology"/>
<dbReference type="PANTHER" id="PTHR34477:SF1">
    <property type="entry name" value="UPF0213 PROTEIN YHBQ"/>
    <property type="match status" value="1"/>
</dbReference>
<dbReference type="Gene3D" id="3.40.1440.10">
    <property type="entry name" value="GIY-YIG endonuclease"/>
    <property type="match status" value="1"/>
</dbReference>
<accession>A0ABS5T0L9</accession>
<dbReference type="InterPro" id="IPR050190">
    <property type="entry name" value="UPF0213_domain"/>
</dbReference>
<comment type="similarity">
    <text evidence="1">Belongs to the UPF0213 family.</text>
</comment>
<reference evidence="3 4" key="1">
    <citation type="submission" date="2020-04" db="EMBL/GenBank/DDBJ databases">
        <title>Genome sequencing of Rosenbergiella species.</title>
        <authorList>
            <person name="Alvarez-Perez S."/>
            <person name="Lievens B."/>
        </authorList>
    </citation>
    <scope>NUCLEOTIDE SEQUENCE [LARGE SCALE GENOMIC DNA]</scope>
    <source>
        <strain evidence="3 4">CdVSA20.1</strain>
    </source>
</reference>
<dbReference type="PANTHER" id="PTHR34477">
    <property type="entry name" value="UPF0213 PROTEIN YHBQ"/>
    <property type="match status" value="1"/>
</dbReference>
<gene>
    <name evidence="3" type="ORF">HGT73_00505</name>
</gene>
<organism evidence="3 4">
    <name type="scientific">Rosenbergiella australiborealis</name>
    <dbReference type="NCBI Taxonomy" id="1544696"/>
    <lineage>
        <taxon>Bacteria</taxon>
        <taxon>Pseudomonadati</taxon>
        <taxon>Pseudomonadota</taxon>
        <taxon>Gammaproteobacteria</taxon>
        <taxon>Enterobacterales</taxon>
        <taxon>Erwiniaceae</taxon>
        <taxon>Rosenbergiella</taxon>
    </lineage>
</organism>
<dbReference type="RefSeq" id="WP_214211654.1">
    <property type="nucleotide sequence ID" value="NZ_JABBFO010000001.1"/>
</dbReference>
<dbReference type="PROSITE" id="PS50164">
    <property type="entry name" value="GIY_YIG"/>
    <property type="match status" value="1"/>
</dbReference>
<dbReference type="SUPFAM" id="SSF82771">
    <property type="entry name" value="GIY-YIG endonuclease"/>
    <property type="match status" value="1"/>
</dbReference>
<sequence length="101" mass="11683">MYQNTPLQDYKPQWSVYLIQTAKGAFYTGISTDVFRRFGEHERGRGAKALRGRGPLTLVFQCSVGDRADALRLEYRIKQLSHLKKLEIVRVQPADISEWLK</sequence>
<dbReference type="Pfam" id="PF01541">
    <property type="entry name" value="GIY-YIG"/>
    <property type="match status" value="1"/>
</dbReference>
<comment type="caution">
    <text evidence="3">The sequence shown here is derived from an EMBL/GenBank/DDBJ whole genome shotgun (WGS) entry which is preliminary data.</text>
</comment>
<keyword evidence="4" id="KW-1185">Reference proteome</keyword>
<dbReference type="InterPro" id="IPR000305">
    <property type="entry name" value="GIY-YIG_endonuc"/>
</dbReference>
<protein>
    <submittedName>
        <fullName evidence="3">GIY-YIG nuclease family protein</fullName>
    </submittedName>
</protein>
<feature type="domain" description="GIY-YIG" evidence="2">
    <location>
        <begin position="12"/>
        <end position="88"/>
    </location>
</feature>
<dbReference type="CDD" id="cd10456">
    <property type="entry name" value="GIY-YIG_UPF0213"/>
    <property type="match status" value="1"/>
</dbReference>
<name>A0ABS5T0L9_9GAMM</name>
<evidence type="ECO:0000256" key="1">
    <source>
        <dbReference type="ARBA" id="ARBA00007435"/>
    </source>
</evidence>
<evidence type="ECO:0000313" key="3">
    <source>
        <dbReference type="EMBL" id="MBT0725889.1"/>
    </source>
</evidence>
<dbReference type="InterPro" id="IPR035901">
    <property type="entry name" value="GIY-YIG_endonuc_sf"/>
</dbReference>